<evidence type="ECO:0000313" key="1">
    <source>
        <dbReference type="EMBL" id="KAK0469892.1"/>
    </source>
</evidence>
<protein>
    <submittedName>
        <fullName evidence="1">Uncharacterized protein</fullName>
    </submittedName>
</protein>
<dbReference type="Proteomes" id="UP001175211">
    <property type="component" value="Unassembled WGS sequence"/>
</dbReference>
<organism evidence="1 2">
    <name type="scientific">Armillaria tabescens</name>
    <name type="common">Ringless honey mushroom</name>
    <name type="synonym">Agaricus tabescens</name>
    <dbReference type="NCBI Taxonomy" id="1929756"/>
    <lineage>
        <taxon>Eukaryota</taxon>
        <taxon>Fungi</taxon>
        <taxon>Dikarya</taxon>
        <taxon>Basidiomycota</taxon>
        <taxon>Agaricomycotina</taxon>
        <taxon>Agaricomycetes</taxon>
        <taxon>Agaricomycetidae</taxon>
        <taxon>Agaricales</taxon>
        <taxon>Marasmiineae</taxon>
        <taxon>Physalacriaceae</taxon>
        <taxon>Desarmillaria</taxon>
    </lineage>
</organism>
<accession>A0AA39NQA7</accession>
<comment type="caution">
    <text evidence="1">The sequence shown here is derived from an EMBL/GenBank/DDBJ whole genome shotgun (WGS) entry which is preliminary data.</text>
</comment>
<evidence type="ECO:0000313" key="2">
    <source>
        <dbReference type="Proteomes" id="UP001175211"/>
    </source>
</evidence>
<dbReference type="EMBL" id="JAUEPS010000001">
    <property type="protein sequence ID" value="KAK0469892.1"/>
    <property type="molecule type" value="Genomic_DNA"/>
</dbReference>
<dbReference type="GeneID" id="85366908"/>
<proteinExistence type="predicted"/>
<reference evidence="1" key="1">
    <citation type="submission" date="2023-06" db="EMBL/GenBank/DDBJ databases">
        <authorList>
            <consortium name="Lawrence Berkeley National Laboratory"/>
            <person name="Ahrendt S."/>
            <person name="Sahu N."/>
            <person name="Indic B."/>
            <person name="Wong-Bajracharya J."/>
            <person name="Merenyi Z."/>
            <person name="Ke H.-M."/>
            <person name="Monk M."/>
            <person name="Kocsube S."/>
            <person name="Drula E."/>
            <person name="Lipzen A."/>
            <person name="Balint B."/>
            <person name="Henrissat B."/>
            <person name="Andreopoulos B."/>
            <person name="Martin F.M."/>
            <person name="Harder C.B."/>
            <person name="Rigling D."/>
            <person name="Ford K.L."/>
            <person name="Foster G.D."/>
            <person name="Pangilinan J."/>
            <person name="Papanicolaou A."/>
            <person name="Barry K."/>
            <person name="LaButti K."/>
            <person name="Viragh M."/>
            <person name="Koriabine M."/>
            <person name="Yan M."/>
            <person name="Riley R."/>
            <person name="Champramary S."/>
            <person name="Plett K.L."/>
            <person name="Tsai I.J."/>
            <person name="Slot J."/>
            <person name="Sipos G."/>
            <person name="Plett J."/>
            <person name="Nagy L.G."/>
            <person name="Grigoriev I.V."/>
        </authorList>
    </citation>
    <scope>NUCLEOTIDE SEQUENCE</scope>
    <source>
        <strain evidence="1">CCBAS 213</strain>
    </source>
</reference>
<name>A0AA39NQA7_ARMTA</name>
<gene>
    <name evidence="1" type="ORF">EV420DRAFT_75838</name>
</gene>
<sequence length="273" mass="31175">MRERPSTRHGYAPVTTLDTERNSRITFKAVEIMAALIHDCLVGIETLVNEEKRPSLFLNRGALVSLAIQKLDLDDHVTEQGFSHIPCLAEIRDHIIDGTRVDTVRHRFQILQQLRSTMWDAARDWTDTMLGSWLLRTTDNVGFHLRVYDFVNDIHRSLGVFPIDKHALRDYQDTIRDFLCVRLRVGVPVISEDRNGQLGDQRMAALLYDVLQGLHALLHDRRSHGNILERLVSLDADDLFTEYTVGFDEELVMARDIVCGILPGPSILISKLL</sequence>
<keyword evidence="2" id="KW-1185">Reference proteome</keyword>
<dbReference type="RefSeq" id="XP_060339685.1">
    <property type="nucleotide sequence ID" value="XM_060483360.1"/>
</dbReference>
<dbReference type="AlphaFoldDB" id="A0AA39NQA7"/>